<keyword evidence="6" id="KW-0285">Flavoprotein</keyword>
<keyword evidence="7 13" id="KW-0732">Signal</keyword>
<dbReference type="InterPro" id="IPR036318">
    <property type="entry name" value="FAD-bd_PCMH-like_sf"/>
</dbReference>
<organism evidence="15 16">
    <name type="scientific">Acer yangbiense</name>
    <dbReference type="NCBI Taxonomy" id="1000413"/>
    <lineage>
        <taxon>Eukaryota</taxon>
        <taxon>Viridiplantae</taxon>
        <taxon>Streptophyta</taxon>
        <taxon>Embryophyta</taxon>
        <taxon>Tracheophyta</taxon>
        <taxon>Spermatophyta</taxon>
        <taxon>Magnoliopsida</taxon>
        <taxon>eudicotyledons</taxon>
        <taxon>Gunneridae</taxon>
        <taxon>Pentapetalae</taxon>
        <taxon>rosids</taxon>
        <taxon>malvids</taxon>
        <taxon>Sapindales</taxon>
        <taxon>Sapindaceae</taxon>
        <taxon>Hippocastanoideae</taxon>
        <taxon>Acereae</taxon>
        <taxon>Acer</taxon>
    </lineage>
</organism>
<evidence type="ECO:0000256" key="5">
    <source>
        <dbReference type="ARBA" id="ARBA00022525"/>
    </source>
</evidence>
<comment type="subcellular location">
    <subcellularLocation>
        <location evidence="2">Secreted</location>
        <location evidence="2">Cell wall</location>
    </subcellularLocation>
</comment>
<dbReference type="Gene3D" id="3.40.462.20">
    <property type="match status" value="2"/>
</dbReference>
<keyword evidence="8" id="KW-0547">Nucleotide-binding</keyword>
<dbReference type="InterPro" id="IPR016169">
    <property type="entry name" value="FAD-bd_PCMH_sub2"/>
</dbReference>
<evidence type="ECO:0000256" key="6">
    <source>
        <dbReference type="ARBA" id="ARBA00022630"/>
    </source>
</evidence>
<evidence type="ECO:0000256" key="3">
    <source>
        <dbReference type="ARBA" id="ARBA00005466"/>
    </source>
</evidence>
<keyword evidence="16" id="KW-1185">Reference proteome</keyword>
<protein>
    <recommendedName>
        <fullName evidence="14">FAD-binding PCMH-type domain-containing protein</fullName>
    </recommendedName>
</protein>
<dbReference type="OrthoDB" id="415825at2759"/>
<dbReference type="Gene3D" id="3.30.465.10">
    <property type="match status" value="2"/>
</dbReference>
<evidence type="ECO:0000256" key="8">
    <source>
        <dbReference type="ARBA" id="ARBA00022741"/>
    </source>
</evidence>
<dbReference type="InterPro" id="IPR016166">
    <property type="entry name" value="FAD-bd_PCMH"/>
</dbReference>
<evidence type="ECO:0000256" key="13">
    <source>
        <dbReference type="SAM" id="SignalP"/>
    </source>
</evidence>
<sequence length="1094" mass="122864">MVFSIKHIFTLVSVLFLSASLTTSVSVQENFAKCLSVNSKLSIPRSTIYTNNSSSFTSILQSSAQNLRYLVPSVPKPEFIFRPLTEFHVQAAVICARKLGIQVRVRSGGHDYEGVSYVSEIESPFIVIDLARLRSISVDIKSSSAWVQAGATIGEVYYRIAEKSKVHGFPAGLCTTLGIGGHITGGAYGSMMRKFGLGVDNVIDARIVDANGRILDRKAMGEDLFWAIRGGGGGSFGIILSWKIKLVRVPATVTVFTVTRTLEQGATKLLYRWQQVADKLDENLFIRVMIQPVNGSRIGKRTIATSYNALFLGSANRLLKVTKKSFPELNLTRKDCIETSWIKSVLYIAGFPSNTTPKVLLKAKSSNKAYFKAKSDFVQKPIPETALEGLWKKFLKEDNPLTIWNPYGGMMSKISESATPFPHRKGTLFKIQYVTAWFDGDKKSQKHINWIRNMYKYMGPYVSSSPRAAYVNYRDLDLGMNKKNHTKINKAKIWGAKYFKDNFNRLVNVKTKVDPIDGRRNLQSGLLQRASYPLYKTTQINSKFKHGSRSRNLLKKMIFSTNYILLILSSVLLLSVSGKSSVSILDNFFQCLSVYSQRSVPFSAFCTQKNSSFSSVLQSSAQNLRYLKPSVSKPEFIFTPLDESQVQASVICSKELGIHLRVRSGGHDYEGLSYATEIETPFIIVDLAKLRCITVSINDNSAWVQAGATNGELYYRIAEKSKIHGFPAGLCSSLGIGGHITGGAYGTMMRKYGLGADNVIDARIVDVTGRVLDRASMGEDLFWAIRGGGGASFGIILSWKIRLVPVPETVTVFTVSRTLEQNGTKLLHKWQQVADKIDENLFIRVIIQVTGTGKHKTITTSYNALFLGSVQRLLQVTQDSFPELGLTRKDCIETSWIKSVLYIAGYPTNTPPEILLQGKSLFKNYFKAKSDFVKEPIPETALEDLWKKLMEEESPLMILNPYGGMMSKISESEIAFPHRKGTLFMIQYLTLWQDVNEDETKHIEWIRRLYNYMGPYVSMFPRGAYVNYRDLDLGMNKKNETSFIKAIGWGSRYFKDNFERLVKVKTRVDPDNFFRHEQSIPPLPIESEPEYCVA</sequence>
<gene>
    <name evidence="15" type="ORF">EZV62_005447</name>
</gene>
<evidence type="ECO:0000256" key="12">
    <source>
        <dbReference type="ARBA" id="ARBA00023180"/>
    </source>
</evidence>
<dbReference type="GO" id="GO:0071949">
    <property type="term" value="F:FAD binding"/>
    <property type="evidence" value="ECO:0007669"/>
    <property type="project" value="InterPro"/>
</dbReference>
<dbReference type="Proteomes" id="UP000323000">
    <property type="component" value="Chromosome 2"/>
</dbReference>
<keyword evidence="12" id="KW-0325">Glycoprotein</keyword>
<feature type="chain" id="PRO_5022779766" description="FAD-binding PCMH-type domain-containing protein" evidence="13">
    <location>
        <begin position="25"/>
        <end position="1094"/>
    </location>
</feature>
<name>A0A5C7IQ58_9ROSI</name>
<dbReference type="FunFam" id="3.30.43.10:FF:000004">
    <property type="entry name" value="Berberine bridge enzyme-like 15"/>
    <property type="match status" value="2"/>
</dbReference>
<evidence type="ECO:0000256" key="7">
    <source>
        <dbReference type="ARBA" id="ARBA00022729"/>
    </source>
</evidence>
<comment type="similarity">
    <text evidence="3">Belongs to the oxygen-dependent FAD-linked oxidoreductase family.</text>
</comment>
<dbReference type="AlphaFoldDB" id="A0A5C7IQ58"/>
<evidence type="ECO:0000256" key="1">
    <source>
        <dbReference type="ARBA" id="ARBA00001974"/>
    </source>
</evidence>
<evidence type="ECO:0000313" key="15">
    <source>
        <dbReference type="EMBL" id="TXG70512.1"/>
    </source>
</evidence>
<feature type="domain" description="FAD-binding PCMH-type" evidence="14">
    <location>
        <begin position="73"/>
        <end position="249"/>
    </location>
</feature>
<feature type="signal peptide" evidence="13">
    <location>
        <begin position="1"/>
        <end position="24"/>
    </location>
</feature>
<keyword evidence="10" id="KW-0560">Oxidoreductase</keyword>
<reference evidence="16" key="1">
    <citation type="journal article" date="2019" name="Gigascience">
        <title>De novo genome assembly of the endangered Acer yangbiense, a plant species with extremely small populations endemic to Yunnan Province, China.</title>
        <authorList>
            <person name="Yang J."/>
            <person name="Wariss H.M."/>
            <person name="Tao L."/>
            <person name="Zhang R."/>
            <person name="Yun Q."/>
            <person name="Hollingsworth P."/>
            <person name="Dao Z."/>
            <person name="Luo G."/>
            <person name="Guo H."/>
            <person name="Ma Y."/>
            <person name="Sun W."/>
        </authorList>
    </citation>
    <scope>NUCLEOTIDE SEQUENCE [LARGE SCALE GENOMIC DNA]</scope>
    <source>
        <strain evidence="16">cv. Malutang</strain>
    </source>
</reference>
<keyword evidence="5" id="KW-0964">Secreted</keyword>
<feature type="domain" description="FAD-binding PCMH-type" evidence="14">
    <location>
        <begin position="630"/>
        <end position="806"/>
    </location>
</feature>
<keyword evidence="11" id="KW-1015">Disulfide bond</keyword>
<accession>A0A5C7IQ58</accession>
<evidence type="ECO:0000256" key="11">
    <source>
        <dbReference type="ARBA" id="ARBA00023157"/>
    </source>
</evidence>
<dbReference type="GO" id="GO:0016491">
    <property type="term" value="F:oxidoreductase activity"/>
    <property type="evidence" value="ECO:0007669"/>
    <property type="project" value="UniProtKB-KW"/>
</dbReference>
<dbReference type="Gene3D" id="3.30.43.10">
    <property type="entry name" value="Uridine Diphospho-n-acetylenolpyruvylglucosamine Reductase, domain 2"/>
    <property type="match status" value="2"/>
</dbReference>
<dbReference type="InterPro" id="IPR006094">
    <property type="entry name" value="Oxid_FAD_bind_N"/>
</dbReference>
<dbReference type="InterPro" id="IPR012951">
    <property type="entry name" value="BBE"/>
</dbReference>
<keyword evidence="4" id="KW-0134">Cell wall</keyword>
<dbReference type="PANTHER" id="PTHR32448">
    <property type="entry name" value="OS08G0158400 PROTEIN"/>
    <property type="match status" value="1"/>
</dbReference>
<dbReference type="Pfam" id="PF01565">
    <property type="entry name" value="FAD_binding_4"/>
    <property type="match status" value="2"/>
</dbReference>
<dbReference type="SUPFAM" id="SSF56176">
    <property type="entry name" value="FAD-binding/transporter-associated domain-like"/>
    <property type="match status" value="2"/>
</dbReference>
<dbReference type="InterPro" id="IPR016167">
    <property type="entry name" value="FAD-bd_PCMH_sub1"/>
</dbReference>
<keyword evidence="9" id="KW-0274">FAD</keyword>
<evidence type="ECO:0000313" key="16">
    <source>
        <dbReference type="Proteomes" id="UP000323000"/>
    </source>
</evidence>
<comment type="cofactor">
    <cofactor evidence="1">
        <name>FAD</name>
        <dbReference type="ChEBI" id="CHEBI:57692"/>
    </cofactor>
</comment>
<dbReference type="PROSITE" id="PS51387">
    <property type="entry name" value="FAD_PCMH"/>
    <property type="match status" value="2"/>
</dbReference>
<dbReference type="EMBL" id="VAHF01000002">
    <property type="protein sequence ID" value="TXG70512.1"/>
    <property type="molecule type" value="Genomic_DNA"/>
</dbReference>
<evidence type="ECO:0000256" key="9">
    <source>
        <dbReference type="ARBA" id="ARBA00022827"/>
    </source>
</evidence>
<evidence type="ECO:0000256" key="2">
    <source>
        <dbReference type="ARBA" id="ARBA00004191"/>
    </source>
</evidence>
<dbReference type="Pfam" id="PF08031">
    <property type="entry name" value="BBE"/>
    <property type="match status" value="2"/>
</dbReference>
<comment type="caution">
    <text evidence="15">The sequence shown here is derived from an EMBL/GenBank/DDBJ whole genome shotgun (WGS) entry which is preliminary data.</text>
</comment>
<evidence type="ECO:0000256" key="10">
    <source>
        <dbReference type="ARBA" id="ARBA00023002"/>
    </source>
</evidence>
<evidence type="ECO:0000259" key="14">
    <source>
        <dbReference type="PROSITE" id="PS51387"/>
    </source>
</evidence>
<evidence type="ECO:0000256" key="4">
    <source>
        <dbReference type="ARBA" id="ARBA00022512"/>
    </source>
</evidence>
<proteinExistence type="inferred from homology"/>